<name>R9UMU3_9BACL</name>
<reference evidence="1 2" key="1">
    <citation type="submission" date="2013-06" db="EMBL/GenBank/DDBJ databases">
        <title>Complete genome sequence of Paenibacillus mucilaginosus K02.</title>
        <authorList>
            <person name="Xiao B."/>
            <person name="Sun L."/>
            <person name="Xiao L."/>
            <person name="Lian B."/>
        </authorList>
    </citation>
    <scope>NUCLEOTIDE SEQUENCE [LARGE SCALE GENOMIC DNA]</scope>
    <source>
        <strain evidence="1 2">K02</strain>
    </source>
</reference>
<evidence type="ECO:0000313" key="1">
    <source>
        <dbReference type="EMBL" id="AGN70563.1"/>
    </source>
</evidence>
<protein>
    <submittedName>
        <fullName evidence="1">Uncharacterized protein</fullName>
    </submittedName>
</protein>
<dbReference type="KEGG" id="pmw:B2K_38445"/>
<dbReference type="EMBL" id="CP003422">
    <property type="protein sequence ID" value="AGN70563.1"/>
    <property type="molecule type" value="Genomic_DNA"/>
</dbReference>
<sequence length="46" mass="4554">MDVLPGGAVSQGVGAGDCALTPDRVADMGDGAVFFSGRVRIEKCAG</sequence>
<gene>
    <name evidence="1" type="ORF">B2K_38445</name>
</gene>
<dbReference type="Proteomes" id="UP000007392">
    <property type="component" value="Chromosome"/>
</dbReference>
<evidence type="ECO:0000313" key="2">
    <source>
        <dbReference type="Proteomes" id="UP000007392"/>
    </source>
</evidence>
<dbReference type="HOGENOM" id="CLU_3186692_0_0_9"/>
<accession>R9UMU3</accession>
<proteinExistence type="predicted"/>
<dbReference type="AlphaFoldDB" id="R9UMU3"/>
<organism evidence="1 2">
    <name type="scientific">Paenibacillus mucilaginosus K02</name>
    <dbReference type="NCBI Taxonomy" id="997761"/>
    <lineage>
        <taxon>Bacteria</taxon>
        <taxon>Bacillati</taxon>
        <taxon>Bacillota</taxon>
        <taxon>Bacilli</taxon>
        <taxon>Bacillales</taxon>
        <taxon>Paenibacillaceae</taxon>
        <taxon>Paenibacillus</taxon>
    </lineage>
</organism>